<sequence length="26" mass="3131">VSADHDYAHMWMREQIMEVASNFKPH</sequence>
<organism evidence="1">
    <name type="scientific">marine sediment metagenome</name>
    <dbReference type="NCBI Taxonomy" id="412755"/>
    <lineage>
        <taxon>unclassified sequences</taxon>
        <taxon>metagenomes</taxon>
        <taxon>ecological metagenomes</taxon>
    </lineage>
</organism>
<accession>A0A1B6NS73</accession>
<name>A0A1B6NS73_9ZZZZ</name>
<proteinExistence type="predicted"/>
<gene>
    <name evidence="1" type="ORF">MGSAQ_002181</name>
</gene>
<dbReference type="EMBL" id="AYSL01001227">
    <property type="protein sequence ID" value="KTF06324.1"/>
    <property type="molecule type" value="Genomic_DNA"/>
</dbReference>
<dbReference type="AlphaFoldDB" id="A0A1B6NS73"/>
<comment type="caution">
    <text evidence="1">The sequence shown here is derived from an EMBL/GenBank/DDBJ whole genome shotgun (WGS) entry which is preliminary data.</text>
</comment>
<protein>
    <submittedName>
        <fullName evidence="1">Uncharacterized protein</fullName>
    </submittedName>
</protein>
<feature type="non-terminal residue" evidence="1">
    <location>
        <position position="1"/>
    </location>
</feature>
<reference evidence="1" key="1">
    <citation type="submission" date="2013-11" db="EMBL/GenBank/DDBJ databases">
        <title>Microbial diversity, functional groups and degradation webs in Northern and Southern Mediterranean and Red Sea marine crude oil polluted sites.</title>
        <authorList>
            <person name="Daffonchio D."/>
            <person name="Mapelli F."/>
            <person name="Ferrer M."/>
            <person name="Richter M."/>
            <person name="Cherif A."/>
            <person name="Malkawi H.I."/>
            <person name="Yakimov M.M."/>
            <person name="Abdel-Fattah Y.R."/>
            <person name="Blaghen M."/>
            <person name="Golyshin P.N."/>
            <person name="Kalogerakis N."/>
            <person name="Boon N."/>
            <person name="Magagnini M."/>
            <person name="Fava F."/>
        </authorList>
    </citation>
    <scope>NUCLEOTIDE SEQUENCE</scope>
</reference>
<evidence type="ECO:0000313" key="1">
    <source>
        <dbReference type="EMBL" id="KTF06324.1"/>
    </source>
</evidence>